<evidence type="ECO:0000256" key="6">
    <source>
        <dbReference type="ARBA" id="ARBA00047662"/>
    </source>
</evidence>
<evidence type="ECO:0000313" key="9">
    <source>
        <dbReference type="EMBL" id="KAF2883102.1"/>
    </source>
</evidence>
<name>A0A8K0CFC5_IGNLU</name>
<dbReference type="Proteomes" id="UP000801492">
    <property type="component" value="Unassembled WGS sequence"/>
</dbReference>
<dbReference type="Pfam" id="PF12697">
    <property type="entry name" value="Abhydrolase_6"/>
    <property type="match status" value="1"/>
</dbReference>
<comment type="subcellular location">
    <subcellularLocation>
        <location evidence="3">Late endosome membrane</location>
        <topology evidence="3">Single-pass type II membrane protein</topology>
    </subcellularLocation>
    <subcellularLocation>
        <location evidence="4">Lysosome membrane</location>
        <topology evidence="4">Single-pass type II membrane protein</topology>
    </subcellularLocation>
    <subcellularLocation>
        <location evidence="5">Mitochondrion membrane</location>
        <topology evidence="5">Single-pass type II membrane protein</topology>
    </subcellularLocation>
</comment>
<organism evidence="9 10">
    <name type="scientific">Ignelater luminosus</name>
    <name type="common">Cucubano</name>
    <name type="synonym">Pyrophorus luminosus</name>
    <dbReference type="NCBI Taxonomy" id="2038154"/>
    <lineage>
        <taxon>Eukaryota</taxon>
        <taxon>Metazoa</taxon>
        <taxon>Ecdysozoa</taxon>
        <taxon>Arthropoda</taxon>
        <taxon>Hexapoda</taxon>
        <taxon>Insecta</taxon>
        <taxon>Pterygota</taxon>
        <taxon>Neoptera</taxon>
        <taxon>Endopterygota</taxon>
        <taxon>Coleoptera</taxon>
        <taxon>Polyphaga</taxon>
        <taxon>Elateriformia</taxon>
        <taxon>Elateroidea</taxon>
        <taxon>Elateridae</taxon>
        <taxon>Agrypninae</taxon>
        <taxon>Pyrophorini</taxon>
        <taxon>Ignelater</taxon>
    </lineage>
</organism>
<evidence type="ECO:0000256" key="5">
    <source>
        <dbReference type="ARBA" id="ARBA00046308"/>
    </source>
</evidence>
<dbReference type="GO" id="GO:0031902">
    <property type="term" value="C:late endosome membrane"/>
    <property type="evidence" value="ECO:0007669"/>
    <property type="project" value="UniProtKB-SubCell"/>
</dbReference>
<dbReference type="PANTHER" id="PTHR43798">
    <property type="entry name" value="MONOACYLGLYCEROL LIPASE"/>
    <property type="match status" value="1"/>
</dbReference>
<comment type="catalytic activity">
    <reaction evidence="1">
        <text>Hydrolyzes glycerol monoesters of long-chain fatty acids.</text>
        <dbReference type="EC" id="3.1.1.23"/>
    </reaction>
</comment>
<protein>
    <recommendedName>
        <fullName evidence="2">acylglycerol lipase</fullName>
        <ecNumber evidence="2">3.1.1.23</ecNumber>
    </recommendedName>
</protein>
<dbReference type="PRINTS" id="PR00412">
    <property type="entry name" value="EPOXHYDRLASE"/>
</dbReference>
<reference evidence="9" key="1">
    <citation type="submission" date="2019-08" db="EMBL/GenBank/DDBJ databases">
        <title>The genome of the North American firefly Photinus pyralis.</title>
        <authorList>
            <consortium name="Photinus pyralis genome working group"/>
            <person name="Fallon T.R."/>
            <person name="Sander Lower S.E."/>
            <person name="Weng J.-K."/>
        </authorList>
    </citation>
    <scope>NUCLEOTIDE SEQUENCE</scope>
    <source>
        <strain evidence="9">TRF0915ILg1</strain>
        <tissue evidence="9">Whole body</tissue>
    </source>
</reference>
<evidence type="ECO:0000313" key="10">
    <source>
        <dbReference type="Proteomes" id="UP000801492"/>
    </source>
</evidence>
<comment type="function">
    <text evidence="7">Lipase that preferentially hydrolysis medium-chain saturated monoacylglycerols including 2-arachidonoylglycerol. Through 2-arachidonoylglycerol degradation may regulate endocannabinoid signaling pathways. Also has a lysophosphatidyl lipase activity with a preference for lysophosphatidylglycerol among other lysophospholipids. Also able to degrade bis(monoacylglycero)phosphate (BMP) and constitutes the major enzyme for BMP catabolism. BMP, also known as lysobisphosphatidic acid, is enriched in late endosomes and lysosomes and plays a key role in the formation of intraluminal vesicles and in lipid sorting.</text>
</comment>
<dbReference type="GO" id="GO:0047372">
    <property type="term" value="F:monoacylglycerol lipase activity"/>
    <property type="evidence" value="ECO:0007669"/>
    <property type="project" value="UniProtKB-EC"/>
</dbReference>
<dbReference type="EMBL" id="VTPC01090560">
    <property type="protein sequence ID" value="KAF2883102.1"/>
    <property type="molecule type" value="Genomic_DNA"/>
</dbReference>
<dbReference type="AlphaFoldDB" id="A0A8K0CFC5"/>
<comment type="caution">
    <text evidence="9">The sequence shown here is derived from an EMBL/GenBank/DDBJ whole genome shotgun (WGS) entry which is preliminary data.</text>
</comment>
<dbReference type="GO" id="GO:0031966">
    <property type="term" value="C:mitochondrial membrane"/>
    <property type="evidence" value="ECO:0007669"/>
    <property type="project" value="UniProtKB-SubCell"/>
</dbReference>
<dbReference type="InterPro" id="IPR000073">
    <property type="entry name" value="AB_hydrolase_1"/>
</dbReference>
<evidence type="ECO:0000256" key="3">
    <source>
        <dbReference type="ARBA" id="ARBA00037797"/>
    </source>
</evidence>
<evidence type="ECO:0000256" key="2">
    <source>
        <dbReference type="ARBA" id="ARBA00013254"/>
    </source>
</evidence>
<evidence type="ECO:0000259" key="8">
    <source>
        <dbReference type="Pfam" id="PF12697"/>
    </source>
</evidence>
<dbReference type="OrthoDB" id="428974at2759"/>
<dbReference type="EC" id="3.1.1.23" evidence="2"/>
<gene>
    <name evidence="9" type="ORF">ILUMI_23074</name>
</gene>
<dbReference type="PANTHER" id="PTHR43798:SF5">
    <property type="entry name" value="MONOACYLGLYCEROL LIPASE ABHD6"/>
    <property type="match status" value="1"/>
</dbReference>
<feature type="domain" description="AB hydrolase-1" evidence="8">
    <location>
        <begin position="283"/>
        <end position="514"/>
    </location>
</feature>
<keyword evidence="10" id="KW-1185">Reference proteome</keyword>
<sequence length="529" mass="60206">MNIEDPTTAQNNSFNLCETASKIVQPCIGFLSNFTFGHPIHPLEPVAPQFSEYLVLNHRRRLRIIHVKPNFTIKDEHRSSNLENKIRTSRSSLSEEYWFTRWNRPLKLGNCNCSFRRSQRFSALSDQRLPLSVYNPTNNIPKPNSICMNDIRNSNLSNYDIPPIKIVNVETFVERLIQDTLFEAFQEFFMKESLQNDSINCNITTSGVTNFGFVKSENESQDEFDGVILRHPLKILNEHDSILEEEKQSSSKNIYSKECRSSIGKSCVHGTGSHGQTKKKPVVILLHGIGSSADIWWNIMNTLIYKGYEVVAPDMLGHGYSSVPDKASAYKFKNLLKYTLAVFDHYVGCDESKNSIVIGHSYGCSLATALCRYRSQQIIQLILISGGGPTPLAPPVQGEEMSILNCVRAFFKPLLFCGVKRTIFYSLRGKHFDVCNKNSAVPNHILQYITNGQSWPEGDAAFHRRILIPTLLVHGLQDTHVTLVQECEMERTIPRAFLELIPNAGHMCMLETPEHLSHMIMCFIDWWSR</sequence>
<accession>A0A8K0CFC5</accession>
<dbReference type="PRINTS" id="PR00111">
    <property type="entry name" value="ABHYDROLASE"/>
</dbReference>
<dbReference type="InterPro" id="IPR029058">
    <property type="entry name" value="AB_hydrolase_fold"/>
</dbReference>
<dbReference type="Gene3D" id="3.40.50.1820">
    <property type="entry name" value="alpha/beta hydrolase"/>
    <property type="match status" value="1"/>
</dbReference>
<dbReference type="SUPFAM" id="SSF53474">
    <property type="entry name" value="alpha/beta-Hydrolases"/>
    <property type="match status" value="1"/>
</dbReference>
<dbReference type="GO" id="GO:0046464">
    <property type="term" value="P:acylglycerol catabolic process"/>
    <property type="evidence" value="ECO:0007669"/>
    <property type="project" value="TreeGrafter"/>
</dbReference>
<dbReference type="InterPro" id="IPR000639">
    <property type="entry name" value="Epox_hydrolase-like"/>
</dbReference>
<evidence type="ECO:0000256" key="4">
    <source>
        <dbReference type="ARBA" id="ARBA00037874"/>
    </source>
</evidence>
<dbReference type="GO" id="GO:0005765">
    <property type="term" value="C:lysosomal membrane"/>
    <property type="evidence" value="ECO:0007669"/>
    <property type="project" value="UniProtKB-SubCell"/>
</dbReference>
<dbReference type="InterPro" id="IPR050266">
    <property type="entry name" value="AB_hydrolase_sf"/>
</dbReference>
<comment type="catalytic activity">
    <reaction evidence="6">
        <text>1-dodecanoylglycerol + H2O = dodecanoate + glycerol + H(+)</text>
        <dbReference type="Rhea" id="RHEA:44316"/>
        <dbReference type="ChEBI" id="CHEBI:15377"/>
        <dbReference type="ChEBI" id="CHEBI:15378"/>
        <dbReference type="ChEBI" id="CHEBI:17754"/>
        <dbReference type="ChEBI" id="CHEBI:18262"/>
        <dbReference type="ChEBI" id="CHEBI:75539"/>
    </reaction>
</comment>
<proteinExistence type="predicted"/>
<evidence type="ECO:0000256" key="7">
    <source>
        <dbReference type="ARBA" id="ARBA00049568"/>
    </source>
</evidence>
<evidence type="ECO:0000256" key="1">
    <source>
        <dbReference type="ARBA" id="ARBA00001613"/>
    </source>
</evidence>